<dbReference type="AlphaFoldDB" id="A0AAP0BVC6"/>
<gene>
    <name evidence="2" type="ORF">KSP39_PZI005494</name>
</gene>
<feature type="compositionally biased region" description="Basic and acidic residues" evidence="1">
    <location>
        <begin position="1"/>
        <end position="13"/>
    </location>
</feature>
<feature type="region of interest" description="Disordered" evidence="1">
    <location>
        <begin position="1"/>
        <end position="22"/>
    </location>
</feature>
<name>A0AAP0BVC6_9ASPA</name>
<evidence type="ECO:0000313" key="3">
    <source>
        <dbReference type="Proteomes" id="UP001418222"/>
    </source>
</evidence>
<organism evidence="2 3">
    <name type="scientific">Platanthera zijinensis</name>
    <dbReference type="NCBI Taxonomy" id="2320716"/>
    <lineage>
        <taxon>Eukaryota</taxon>
        <taxon>Viridiplantae</taxon>
        <taxon>Streptophyta</taxon>
        <taxon>Embryophyta</taxon>
        <taxon>Tracheophyta</taxon>
        <taxon>Spermatophyta</taxon>
        <taxon>Magnoliopsida</taxon>
        <taxon>Liliopsida</taxon>
        <taxon>Asparagales</taxon>
        <taxon>Orchidaceae</taxon>
        <taxon>Orchidoideae</taxon>
        <taxon>Orchideae</taxon>
        <taxon>Orchidinae</taxon>
        <taxon>Platanthera</taxon>
    </lineage>
</organism>
<dbReference type="Proteomes" id="UP001418222">
    <property type="component" value="Unassembled WGS sequence"/>
</dbReference>
<keyword evidence="3" id="KW-1185">Reference proteome</keyword>
<comment type="caution">
    <text evidence="2">The sequence shown here is derived from an EMBL/GenBank/DDBJ whole genome shotgun (WGS) entry which is preliminary data.</text>
</comment>
<accession>A0AAP0BVC6</accession>
<proteinExistence type="predicted"/>
<evidence type="ECO:0000313" key="2">
    <source>
        <dbReference type="EMBL" id="KAK8949437.1"/>
    </source>
</evidence>
<sequence length="147" mass="16079">MSLDGAAERRDETPAGNGSGNGMGAAVAPVAAPVPLSAVRASYGDRRLRLNPNKAHKPDMYDDVQSEFDPSIFCSLERHLPPSMLEAPRDAKFAFMREILSRYLPEGDRARVRTNDPLTFYNGLMNLSNLGSVVGFPLAIARMYSVH</sequence>
<reference evidence="2 3" key="1">
    <citation type="journal article" date="2022" name="Nat. Plants">
        <title>Genomes of leafy and leafless Platanthera orchids illuminate the evolution of mycoheterotrophy.</title>
        <authorList>
            <person name="Li M.H."/>
            <person name="Liu K.W."/>
            <person name="Li Z."/>
            <person name="Lu H.C."/>
            <person name="Ye Q.L."/>
            <person name="Zhang D."/>
            <person name="Wang J.Y."/>
            <person name="Li Y.F."/>
            <person name="Zhong Z.M."/>
            <person name="Liu X."/>
            <person name="Yu X."/>
            <person name="Liu D.K."/>
            <person name="Tu X.D."/>
            <person name="Liu B."/>
            <person name="Hao Y."/>
            <person name="Liao X.Y."/>
            <person name="Jiang Y.T."/>
            <person name="Sun W.H."/>
            <person name="Chen J."/>
            <person name="Chen Y.Q."/>
            <person name="Ai Y."/>
            <person name="Zhai J.W."/>
            <person name="Wu S.S."/>
            <person name="Zhou Z."/>
            <person name="Hsiao Y.Y."/>
            <person name="Wu W.L."/>
            <person name="Chen Y.Y."/>
            <person name="Lin Y.F."/>
            <person name="Hsu J.L."/>
            <person name="Li C.Y."/>
            <person name="Wang Z.W."/>
            <person name="Zhao X."/>
            <person name="Zhong W.Y."/>
            <person name="Ma X.K."/>
            <person name="Ma L."/>
            <person name="Huang J."/>
            <person name="Chen G.Z."/>
            <person name="Huang M.Z."/>
            <person name="Huang L."/>
            <person name="Peng D.H."/>
            <person name="Luo Y.B."/>
            <person name="Zou S.Q."/>
            <person name="Chen S.P."/>
            <person name="Lan S."/>
            <person name="Tsai W.C."/>
            <person name="Van de Peer Y."/>
            <person name="Liu Z.J."/>
        </authorList>
    </citation>
    <scope>NUCLEOTIDE SEQUENCE [LARGE SCALE GENOMIC DNA]</scope>
    <source>
        <strain evidence="2">Lor287</strain>
    </source>
</reference>
<protein>
    <submittedName>
        <fullName evidence="2">Uncharacterized protein</fullName>
    </submittedName>
</protein>
<evidence type="ECO:0000256" key="1">
    <source>
        <dbReference type="SAM" id="MobiDB-lite"/>
    </source>
</evidence>
<dbReference type="EMBL" id="JBBWWQ010000004">
    <property type="protein sequence ID" value="KAK8949437.1"/>
    <property type="molecule type" value="Genomic_DNA"/>
</dbReference>